<accession>A0A502CSV7</accession>
<dbReference type="EMBL" id="RCZK01000010">
    <property type="protein sequence ID" value="TPG10785.1"/>
    <property type="molecule type" value="Genomic_DNA"/>
</dbReference>
<keyword evidence="11" id="KW-1185">Reference proteome</keyword>
<evidence type="ECO:0000313" key="3">
    <source>
        <dbReference type="EMBL" id="TPG03893.1"/>
    </source>
</evidence>
<dbReference type="EMBL" id="RCZK01000001">
    <property type="protein sequence ID" value="TPG15774.1"/>
    <property type="molecule type" value="Genomic_DNA"/>
</dbReference>
<dbReference type="EMBL" id="RCZK01000040">
    <property type="protein sequence ID" value="TPG03940.1"/>
    <property type="molecule type" value="Genomic_DNA"/>
</dbReference>
<dbReference type="Pfam" id="PF13683">
    <property type="entry name" value="rve_3"/>
    <property type="match status" value="1"/>
</dbReference>
<dbReference type="InterPro" id="IPR001584">
    <property type="entry name" value="Integrase_cat-core"/>
</dbReference>
<evidence type="ECO:0000313" key="6">
    <source>
        <dbReference type="EMBL" id="TPG04545.1"/>
    </source>
</evidence>
<evidence type="ECO:0000313" key="11">
    <source>
        <dbReference type="Proteomes" id="UP000318413"/>
    </source>
</evidence>
<dbReference type="EMBL" id="RCZK01000045">
    <property type="protein sequence ID" value="TPG03866.1"/>
    <property type="molecule type" value="Genomic_DNA"/>
</dbReference>
<dbReference type="GO" id="GO:0015074">
    <property type="term" value="P:DNA integration"/>
    <property type="evidence" value="ECO:0007669"/>
    <property type="project" value="InterPro"/>
</dbReference>
<dbReference type="EMBL" id="RCZK01000019">
    <property type="protein sequence ID" value="TPG07212.1"/>
    <property type="molecule type" value="Genomic_DNA"/>
</dbReference>
<evidence type="ECO:0000313" key="9">
    <source>
        <dbReference type="EMBL" id="TPG12492.1"/>
    </source>
</evidence>
<evidence type="ECO:0000313" key="7">
    <source>
        <dbReference type="EMBL" id="TPG07212.1"/>
    </source>
</evidence>
<dbReference type="OrthoDB" id="9803878at2"/>
<comment type="caution">
    <text evidence="10">The sequence shown here is derived from an EMBL/GenBank/DDBJ whole genome shotgun (WGS) entry which is preliminary data.</text>
</comment>
<evidence type="ECO:0000313" key="2">
    <source>
        <dbReference type="EMBL" id="TPG03866.1"/>
    </source>
</evidence>
<evidence type="ECO:0000313" key="10">
    <source>
        <dbReference type="EMBL" id="TPG15774.1"/>
    </source>
</evidence>
<dbReference type="InterPro" id="IPR012337">
    <property type="entry name" value="RNaseH-like_sf"/>
</dbReference>
<dbReference type="EMBL" id="RCZK01000031">
    <property type="protein sequence ID" value="TPG04545.1"/>
    <property type="molecule type" value="Genomic_DNA"/>
</dbReference>
<sequence length="77" mass="8740">AISMDGKGCWRDNVFVERLWRSVKYEEVYLHAYASVPEARAGIGRYFAFYNGIRPHSALGGRTPDQIYFDQPLLAAA</sequence>
<reference evidence="10 11" key="1">
    <citation type="journal article" date="2019" name="Environ. Microbiol.">
        <title>Species interactions and distinct microbial communities in high Arctic permafrost affected cryosols are associated with the CH4 and CO2 gas fluxes.</title>
        <authorList>
            <person name="Altshuler I."/>
            <person name="Hamel J."/>
            <person name="Turney S."/>
            <person name="Magnuson E."/>
            <person name="Levesque R."/>
            <person name="Greer C."/>
            <person name="Whyte L.G."/>
        </authorList>
    </citation>
    <scope>NUCLEOTIDE SEQUENCE [LARGE SCALE GENOMIC DNA]</scope>
    <source>
        <strain evidence="10 11">S5.1</strain>
    </source>
</reference>
<evidence type="ECO:0000313" key="4">
    <source>
        <dbReference type="EMBL" id="TPG03907.1"/>
    </source>
</evidence>
<dbReference type="Proteomes" id="UP000318413">
    <property type="component" value="Unassembled WGS sequence"/>
</dbReference>
<name>A0A502CSV7_9SPHN</name>
<protein>
    <submittedName>
        <fullName evidence="10">Transposase</fullName>
    </submittedName>
</protein>
<organism evidence="10 11">
    <name type="scientific">Sphingomonas oligophenolica</name>
    <dbReference type="NCBI Taxonomy" id="301154"/>
    <lineage>
        <taxon>Bacteria</taxon>
        <taxon>Pseudomonadati</taxon>
        <taxon>Pseudomonadota</taxon>
        <taxon>Alphaproteobacteria</taxon>
        <taxon>Sphingomonadales</taxon>
        <taxon>Sphingomonadaceae</taxon>
        <taxon>Sphingomonas</taxon>
    </lineage>
</organism>
<feature type="domain" description="Integrase catalytic" evidence="1">
    <location>
        <begin position="6"/>
        <end position="64"/>
    </location>
</feature>
<feature type="non-terminal residue" evidence="10">
    <location>
        <position position="1"/>
    </location>
</feature>
<gene>
    <name evidence="10" type="ORF">EAH84_02675</name>
    <name evidence="9" type="ORF">EAH84_09925</name>
    <name evidence="8" type="ORF">EAH84_11900</name>
    <name evidence="7" type="ORF">EAH84_14500</name>
    <name evidence="6" type="ORF">EAH84_15405</name>
    <name evidence="5" type="ORF">EAH84_15705</name>
    <name evidence="4" type="ORF">EAH84_15720</name>
    <name evidence="3" type="ORF">EAH84_15725</name>
    <name evidence="2" type="ORF">EAH84_15775</name>
</gene>
<dbReference type="EMBL" id="RCZK01000041">
    <property type="protein sequence ID" value="TPG03907.1"/>
    <property type="molecule type" value="Genomic_DNA"/>
</dbReference>
<dbReference type="EMBL" id="RCZK01000006">
    <property type="protein sequence ID" value="TPG12492.1"/>
    <property type="molecule type" value="Genomic_DNA"/>
</dbReference>
<dbReference type="AlphaFoldDB" id="A0A502CSV7"/>
<dbReference type="SUPFAM" id="SSF53098">
    <property type="entry name" value="Ribonuclease H-like"/>
    <property type="match status" value="1"/>
</dbReference>
<proteinExistence type="predicted"/>
<evidence type="ECO:0000313" key="5">
    <source>
        <dbReference type="EMBL" id="TPG03940.1"/>
    </source>
</evidence>
<evidence type="ECO:0000313" key="8">
    <source>
        <dbReference type="EMBL" id="TPG10785.1"/>
    </source>
</evidence>
<evidence type="ECO:0000259" key="1">
    <source>
        <dbReference type="Pfam" id="PF13683"/>
    </source>
</evidence>
<dbReference type="EMBL" id="RCZK01000042">
    <property type="protein sequence ID" value="TPG03893.1"/>
    <property type="molecule type" value="Genomic_DNA"/>
</dbReference>
<dbReference type="RefSeq" id="WP_140867210.1">
    <property type="nucleotide sequence ID" value="NZ_RCZK01000001.1"/>
</dbReference>